<dbReference type="Gene3D" id="3.40.50.1000">
    <property type="entry name" value="HAD superfamily/HAD-like"/>
    <property type="match status" value="1"/>
</dbReference>
<keyword evidence="6" id="KW-0479">Metal-binding</keyword>
<protein>
    <submittedName>
        <fullName evidence="8">ATPase</fullName>
    </submittedName>
</protein>
<accession>A0AB37UGN1</accession>
<comment type="caution">
    <text evidence="8">The sequence shown here is derived from an EMBL/GenBank/DDBJ whole genome shotgun (WGS) entry which is preliminary data.</text>
</comment>
<dbReference type="GO" id="GO:0005886">
    <property type="term" value="C:plasma membrane"/>
    <property type="evidence" value="ECO:0007669"/>
    <property type="project" value="UniProtKB-SubCell"/>
</dbReference>
<gene>
    <name evidence="8" type="ORF">DSM107010_40410</name>
</gene>
<dbReference type="InterPro" id="IPR023299">
    <property type="entry name" value="ATPase_P-typ_cyto_dom_N"/>
</dbReference>
<evidence type="ECO:0000256" key="1">
    <source>
        <dbReference type="ARBA" id="ARBA00004141"/>
    </source>
</evidence>
<keyword evidence="6" id="KW-1003">Cell membrane</keyword>
<dbReference type="InterPro" id="IPR008250">
    <property type="entry name" value="ATPase_P-typ_transduc_dom_A_sf"/>
</dbReference>
<keyword evidence="3" id="KW-0812">Transmembrane</keyword>
<dbReference type="GO" id="GO:0019829">
    <property type="term" value="F:ATPase-coupled monoatomic cation transmembrane transporter activity"/>
    <property type="evidence" value="ECO:0007669"/>
    <property type="project" value="InterPro"/>
</dbReference>
<keyword evidence="6" id="KW-0067">ATP-binding</keyword>
<name>A0AB37UGN1_9CYAN</name>
<dbReference type="InterPro" id="IPR036412">
    <property type="entry name" value="HAD-like_sf"/>
</dbReference>
<dbReference type="Pfam" id="PF00702">
    <property type="entry name" value="Hydrolase"/>
    <property type="match status" value="1"/>
</dbReference>
<keyword evidence="5" id="KW-0472">Membrane</keyword>
<dbReference type="Proteomes" id="UP000282574">
    <property type="component" value="Unassembled WGS sequence"/>
</dbReference>
<dbReference type="GO" id="GO:0046872">
    <property type="term" value="F:metal ion binding"/>
    <property type="evidence" value="ECO:0007669"/>
    <property type="project" value="UniProtKB-KW"/>
</dbReference>
<evidence type="ECO:0000256" key="6">
    <source>
        <dbReference type="RuleBase" id="RU362081"/>
    </source>
</evidence>
<dbReference type="NCBIfam" id="TIGR01525">
    <property type="entry name" value="ATPase-IB_hvy"/>
    <property type="match status" value="1"/>
</dbReference>
<evidence type="ECO:0000313" key="8">
    <source>
        <dbReference type="EMBL" id="RUT10688.1"/>
    </source>
</evidence>
<evidence type="ECO:0000256" key="3">
    <source>
        <dbReference type="ARBA" id="ARBA00022692"/>
    </source>
</evidence>
<dbReference type="Pfam" id="PF00122">
    <property type="entry name" value="E1-E2_ATPase"/>
    <property type="match status" value="1"/>
</dbReference>
<evidence type="ECO:0000256" key="5">
    <source>
        <dbReference type="ARBA" id="ARBA00023136"/>
    </source>
</evidence>
<dbReference type="GO" id="GO:0005524">
    <property type="term" value="F:ATP binding"/>
    <property type="evidence" value="ECO:0007669"/>
    <property type="project" value="UniProtKB-UniRule"/>
</dbReference>
<dbReference type="NCBIfam" id="TIGR01494">
    <property type="entry name" value="ATPase_P-type"/>
    <property type="match status" value="1"/>
</dbReference>
<reference evidence="8 9" key="1">
    <citation type="journal article" date="2019" name="Genome Biol. Evol.">
        <title>Day and night: Metabolic profiles and evolutionary relationships of six axenic non-marine cyanobacteria.</title>
        <authorList>
            <person name="Will S.E."/>
            <person name="Henke P."/>
            <person name="Boedeker C."/>
            <person name="Huang S."/>
            <person name="Brinkmann H."/>
            <person name="Rohde M."/>
            <person name="Jarek M."/>
            <person name="Friedl T."/>
            <person name="Seufert S."/>
            <person name="Schumacher M."/>
            <person name="Overmann J."/>
            <person name="Neumann-Schaal M."/>
            <person name="Petersen J."/>
        </authorList>
    </citation>
    <scope>NUCLEOTIDE SEQUENCE [LARGE SCALE GENOMIC DNA]</scope>
    <source>
        <strain evidence="8 9">SAG 39.79</strain>
    </source>
</reference>
<dbReference type="SUPFAM" id="SSF56784">
    <property type="entry name" value="HAD-like"/>
    <property type="match status" value="1"/>
</dbReference>
<dbReference type="Gene3D" id="2.70.150.10">
    <property type="entry name" value="Calcium-transporting ATPase, cytoplasmic transduction domain A"/>
    <property type="match status" value="1"/>
</dbReference>
<comment type="subcellular location">
    <subcellularLocation>
        <location evidence="6">Cell membrane</location>
    </subcellularLocation>
    <subcellularLocation>
        <location evidence="1">Membrane</location>
        <topology evidence="1">Multi-pass membrane protein</topology>
    </subcellularLocation>
</comment>
<dbReference type="GO" id="GO:0016887">
    <property type="term" value="F:ATP hydrolysis activity"/>
    <property type="evidence" value="ECO:0007669"/>
    <property type="project" value="InterPro"/>
</dbReference>
<dbReference type="InterPro" id="IPR059000">
    <property type="entry name" value="ATPase_P-type_domA"/>
</dbReference>
<organism evidence="8 9">
    <name type="scientific">Chroococcidiopsis cubana SAG 39.79</name>
    <dbReference type="NCBI Taxonomy" id="388085"/>
    <lineage>
        <taxon>Bacteria</taxon>
        <taxon>Bacillati</taxon>
        <taxon>Cyanobacteriota</taxon>
        <taxon>Cyanophyceae</taxon>
        <taxon>Chroococcidiopsidales</taxon>
        <taxon>Chroococcidiopsidaceae</taxon>
        <taxon>Chroococcidiopsis</taxon>
    </lineage>
</organism>
<feature type="domain" description="P-type ATPase A" evidence="7">
    <location>
        <begin position="208"/>
        <end position="305"/>
    </location>
</feature>
<dbReference type="PRINTS" id="PR00119">
    <property type="entry name" value="CATATPASE"/>
</dbReference>
<dbReference type="AlphaFoldDB" id="A0AB37UGN1"/>
<keyword evidence="4" id="KW-1133">Transmembrane helix</keyword>
<dbReference type="InterPro" id="IPR027256">
    <property type="entry name" value="P-typ_ATPase_IB"/>
</dbReference>
<dbReference type="RefSeq" id="WP_106166131.1">
    <property type="nucleotide sequence ID" value="NZ_JAVKZF010000001.1"/>
</dbReference>
<dbReference type="Gene3D" id="3.40.1110.10">
    <property type="entry name" value="Calcium-transporting ATPase, cytoplasmic domain N"/>
    <property type="match status" value="1"/>
</dbReference>
<evidence type="ECO:0000256" key="2">
    <source>
        <dbReference type="ARBA" id="ARBA00006024"/>
    </source>
</evidence>
<dbReference type="EMBL" id="RSCK01000038">
    <property type="protein sequence ID" value="RUT10688.1"/>
    <property type="molecule type" value="Genomic_DNA"/>
</dbReference>
<sequence>MDCQVIHSTEGRLRIRVPWIADNSEYTDKLNWLLESLNFVTSIRINPAARSLIVTYETHLVSETIAEAELLDRIQRFGNADGSTDLILPETKPLDRPQVNEWEQLGLPAVALGLALVAAPLEIPPLIIGAAIASAAVPWFSRATESLVVNRQPNVDLLDSLWMTFHTLNGQFVAPSLKTALVGVRRTLRGMSGEEKERQFQQLLNGSQQLVWVERDGQEQQIAYREVAVGDRVIVYPGDVIPVDGQILQGTALIDERHLTGEPQPVVATAGEDVCASARLLEGKLCIQAKRTGYNTRVGLAFQLLQAEPVYDTQIGTQQAEFAKSAVVPTIFLGASIFALTGTYGPAITPFQLDFGSGIQIAMPTAFLGALTAAARHGVYIRSGRVLELLAQVDTIVFDRTGTLTQGNAVVAVHTTDPSISPTEVLKLAATAEASLNHPVATAIVYAAETQGIQLLECETWDYFAGMGIACQIDGQEILVGGDRLLQQHHVDVSCLQPEIDASTDSYIYVAKNGQVIGAIFYTDFLRPESADIIATLQQLQIEIYVVTEDNPKVANAVATQLGMTPNCVHAHATSQNKAELVQALCHHGKTVAFVGDGINEAAALSFADVSISFASSSDIEAETADVVLLDRDLAGIVEAIALAKRAMEIVYQNAAIVIVPNLAVVTGGIFFGLNPIVNVVTNNFTAFLAEFFNSTRPLLRTRRTRETREQGAEELQVQRGDYQLPITNYQLPMMKKLAQVET</sequence>
<dbReference type="InterPro" id="IPR023214">
    <property type="entry name" value="HAD_sf"/>
</dbReference>
<evidence type="ECO:0000259" key="7">
    <source>
        <dbReference type="Pfam" id="PF00122"/>
    </source>
</evidence>
<dbReference type="Pfam" id="PF19991">
    <property type="entry name" value="HMA_2"/>
    <property type="match status" value="1"/>
</dbReference>
<keyword evidence="9" id="KW-1185">Reference proteome</keyword>
<dbReference type="SUPFAM" id="SSF81653">
    <property type="entry name" value="Calcium ATPase, transduction domain A"/>
    <property type="match status" value="1"/>
</dbReference>
<dbReference type="InterPro" id="IPR001757">
    <property type="entry name" value="P_typ_ATPase"/>
</dbReference>
<evidence type="ECO:0000313" key="9">
    <source>
        <dbReference type="Proteomes" id="UP000282574"/>
    </source>
</evidence>
<dbReference type="InterPro" id="IPR051014">
    <property type="entry name" value="Cation_Transport_ATPase_IB"/>
</dbReference>
<comment type="similarity">
    <text evidence="2 6">Belongs to the cation transport ATPase (P-type) (TC 3.A.3) family. Type IB subfamily.</text>
</comment>
<evidence type="ECO:0000256" key="4">
    <source>
        <dbReference type="ARBA" id="ARBA00022989"/>
    </source>
</evidence>
<dbReference type="PANTHER" id="PTHR48085:SF5">
    <property type="entry name" value="CADMIUM_ZINC-TRANSPORTING ATPASE HMA4-RELATED"/>
    <property type="match status" value="1"/>
</dbReference>
<proteinExistence type="inferred from homology"/>
<dbReference type="PANTHER" id="PTHR48085">
    <property type="entry name" value="CADMIUM/ZINC-TRANSPORTING ATPASE HMA2-RELATED"/>
    <property type="match status" value="1"/>
</dbReference>
<keyword evidence="6" id="KW-0547">Nucleotide-binding</keyword>